<reference evidence="2" key="1">
    <citation type="journal article" date="2022" name="Int. J. Mol. Sci.">
        <title>Draft Genome of Tanacetum Coccineum: Genomic Comparison of Closely Related Tanacetum-Family Plants.</title>
        <authorList>
            <person name="Yamashiro T."/>
            <person name="Shiraishi A."/>
            <person name="Nakayama K."/>
            <person name="Satake H."/>
        </authorList>
    </citation>
    <scope>NUCLEOTIDE SEQUENCE</scope>
</reference>
<dbReference type="Proteomes" id="UP001151760">
    <property type="component" value="Unassembled WGS sequence"/>
</dbReference>
<name>A0ABQ4ZBS0_9ASTR</name>
<organism evidence="2 3">
    <name type="scientific">Tanacetum coccineum</name>
    <dbReference type="NCBI Taxonomy" id="301880"/>
    <lineage>
        <taxon>Eukaryota</taxon>
        <taxon>Viridiplantae</taxon>
        <taxon>Streptophyta</taxon>
        <taxon>Embryophyta</taxon>
        <taxon>Tracheophyta</taxon>
        <taxon>Spermatophyta</taxon>
        <taxon>Magnoliopsida</taxon>
        <taxon>eudicotyledons</taxon>
        <taxon>Gunneridae</taxon>
        <taxon>Pentapetalae</taxon>
        <taxon>asterids</taxon>
        <taxon>campanulids</taxon>
        <taxon>Asterales</taxon>
        <taxon>Asteraceae</taxon>
        <taxon>Asteroideae</taxon>
        <taxon>Anthemideae</taxon>
        <taxon>Anthemidinae</taxon>
        <taxon>Tanacetum</taxon>
    </lineage>
</organism>
<feature type="compositionally biased region" description="Polar residues" evidence="1">
    <location>
        <begin position="12"/>
        <end position="22"/>
    </location>
</feature>
<evidence type="ECO:0000313" key="2">
    <source>
        <dbReference type="EMBL" id="GJS86455.1"/>
    </source>
</evidence>
<accession>A0ABQ4ZBS0</accession>
<feature type="region of interest" description="Disordered" evidence="1">
    <location>
        <begin position="1"/>
        <end position="73"/>
    </location>
</feature>
<protein>
    <submittedName>
        <fullName evidence="2">Uncharacterized protein</fullName>
    </submittedName>
</protein>
<feature type="compositionally biased region" description="Polar residues" evidence="1">
    <location>
        <begin position="63"/>
        <end position="72"/>
    </location>
</feature>
<feature type="compositionally biased region" description="Low complexity" evidence="1">
    <location>
        <begin position="1"/>
        <end position="11"/>
    </location>
</feature>
<evidence type="ECO:0000256" key="1">
    <source>
        <dbReference type="SAM" id="MobiDB-lite"/>
    </source>
</evidence>
<keyword evidence="3" id="KW-1185">Reference proteome</keyword>
<gene>
    <name evidence="2" type="ORF">Tco_0769091</name>
</gene>
<sequence>MIASSSSRNSSKNMPRFSSNDMVHNHYLDAAKKKIQERDRNSTTSVPTSARIQTTTDDRKPNPRSNNQTSRSLPIPKLVCSTCHKSVINANMMLEITKKLMKEVNSRAKIQSNKTTNSNKPIDQKSHTQKPSRQIFTRHRFSPNKTYAMSEKTSPRSDLRWKPTGRNFKSVDIRWIPTGKLFDSCTSKVDSEPPHGSNVDIPNIHECKQTLDSMVAEKADISETIVKVNSQMMIQKNDVCSQQFRPQTSMSNDV</sequence>
<comment type="caution">
    <text evidence="2">The sequence shown here is derived from an EMBL/GenBank/DDBJ whole genome shotgun (WGS) entry which is preliminary data.</text>
</comment>
<feature type="region of interest" description="Disordered" evidence="1">
    <location>
        <begin position="108"/>
        <end position="139"/>
    </location>
</feature>
<proteinExistence type="predicted"/>
<evidence type="ECO:0000313" key="3">
    <source>
        <dbReference type="Proteomes" id="UP001151760"/>
    </source>
</evidence>
<dbReference type="EMBL" id="BQNB010011125">
    <property type="protein sequence ID" value="GJS86455.1"/>
    <property type="molecule type" value="Genomic_DNA"/>
</dbReference>
<feature type="compositionally biased region" description="Polar residues" evidence="1">
    <location>
        <begin position="42"/>
        <end position="55"/>
    </location>
</feature>
<reference evidence="2" key="2">
    <citation type="submission" date="2022-01" db="EMBL/GenBank/DDBJ databases">
        <authorList>
            <person name="Yamashiro T."/>
            <person name="Shiraishi A."/>
            <person name="Satake H."/>
            <person name="Nakayama K."/>
        </authorList>
    </citation>
    <scope>NUCLEOTIDE SEQUENCE</scope>
</reference>
<feature type="compositionally biased region" description="Polar residues" evidence="1">
    <location>
        <begin position="108"/>
        <end position="121"/>
    </location>
</feature>
<feature type="compositionally biased region" description="Basic and acidic residues" evidence="1">
    <location>
        <begin position="23"/>
        <end position="41"/>
    </location>
</feature>